<dbReference type="SUPFAM" id="SSF52141">
    <property type="entry name" value="Uracil-DNA glycosylase-like"/>
    <property type="match status" value="1"/>
</dbReference>
<comment type="catalytic activity">
    <reaction evidence="1">
        <text>Hydrolyzes single-stranded DNA or mismatched double-stranded DNA and polynucleotides, releasing free uracil.</text>
        <dbReference type="EC" id="3.2.2.27"/>
    </reaction>
</comment>
<dbReference type="GO" id="GO:0004844">
    <property type="term" value="F:uracil DNA N-glycosylase activity"/>
    <property type="evidence" value="ECO:0007669"/>
    <property type="project" value="UniProtKB-EC"/>
</dbReference>
<accession>A0A9D1FJ49</accession>
<evidence type="ECO:0000313" key="14">
    <source>
        <dbReference type="Proteomes" id="UP000886865"/>
    </source>
</evidence>
<evidence type="ECO:0000259" key="12">
    <source>
        <dbReference type="SMART" id="SM00986"/>
    </source>
</evidence>
<dbReference type="GO" id="GO:0051539">
    <property type="term" value="F:4 iron, 4 sulfur cluster binding"/>
    <property type="evidence" value="ECO:0007669"/>
    <property type="project" value="UniProtKB-KW"/>
</dbReference>
<dbReference type="Proteomes" id="UP000886865">
    <property type="component" value="Unassembled WGS sequence"/>
</dbReference>
<keyword evidence="6" id="KW-0479">Metal-binding</keyword>
<dbReference type="EC" id="3.2.2.27" evidence="3"/>
<evidence type="ECO:0000256" key="11">
    <source>
        <dbReference type="ARBA" id="ARBA00023204"/>
    </source>
</evidence>
<evidence type="ECO:0000256" key="8">
    <source>
        <dbReference type="ARBA" id="ARBA00022801"/>
    </source>
</evidence>
<dbReference type="AlphaFoldDB" id="A0A9D1FJ49"/>
<organism evidence="13 14">
    <name type="scientific">Candidatus Galligastranaerophilus intestinavium</name>
    <dbReference type="NCBI Taxonomy" id="2840836"/>
    <lineage>
        <taxon>Bacteria</taxon>
        <taxon>Candidatus Galligastranaerophilus</taxon>
    </lineage>
</organism>
<evidence type="ECO:0000256" key="9">
    <source>
        <dbReference type="ARBA" id="ARBA00023004"/>
    </source>
</evidence>
<evidence type="ECO:0000256" key="5">
    <source>
        <dbReference type="ARBA" id="ARBA00022485"/>
    </source>
</evidence>
<dbReference type="CDD" id="cd10030">
    <property type="entry name" value="UDG-F4_TTUDGA_SPO1dp_like"/>
    <property type="match status" value="1"/>
</dbReference>
<keyword evidence="9" id="KW-0408">Iron</keyword>
<dbReference type="PANTHER" id="PTHR33693">
    <property type="entry name" value="TYPE-5 URACIL-DNA GLYCOSYLASE"/>
    <property type="match status" value="1"/>
</dbReference>
<feature type="domain" description="Uracil-DNA glycosylase-like" evidence="12">
    <location>
        <begin position="30"/>
        <end position="186"/>
    </location>
</feature>
<dbReference type="InterPro" id="IPR051536">
    <property type="entry name" value="UDG_Type-4/5"/>
</dbReference>
<keyword evidence="5" id="KW-0004">4Fe-4S</keyword>
<comment type="caution">
    <text evidence="13">The sequence shown here is derived from an EMBL/GenBank/DDBJ whole genome shotgun (WGS) entry which is preliminary data.</text>
</comment>
<reference evidence="13" key="2">
    <citation type="journal article" date="2021" name="PeerJ">
        <title>Extensive microbial diversity within the chicken gut microbiome revealed by metagenomics and culture.</title>
        <authorList>
            <person name="Gilroy R."/>
            <person name="Ravi A."/>
            <person name="Getino M."/>
            <person name="Pursley I."/>
            <person name="Horton D.L."/>
            <person name="Alikhan N.F."/>
            <person name="Baker D."/>
            <person name="Gharbi K."/>
            <person name="Hall N."/>
            <person name="Watson M."/>
            <person name="Adriaenssens E.M."/>
            <person name="Foster-Nyarko E."/>
            <person name="Jarju S."/>
            <person name="Secka A."/>
            <person name="Antonio M."/>
            <person name="Oren A."/>
            <person name="Chaudhuri R.R."/>
            <person name="La Ragione R."/>
            <person name="Hildebrand F."/>
            <person name="Pallen M.J."/>
        </authorList>
    </citation>
    <scope>NUCLEOTIDE SEQUENCE</scope>
    <source>
        <strain evidence="13">CHK152-2871</strain>
    </source>
</reference>
<evidence type="ECO:0000256" key="10">
    <source>
        <dbReference type="ARBA" id="ARBA00023014"/>
    </source>
</evidence>
<evidence type="ECO:0000256" key="6">
    <source>
        <dbReference type="ARBA" id="ARBA00022723"/>
    </source>
</evidence>
<keyword evidence="10" id="KW-0411">Iron-sulfur</keyword>
<evidence type="ECO:0000256" key="7">
    <source>
        <dbReference type="ARBA" id="ARBA00022763"/>
    </source>
</evidence>
<proteinExistence type="inferred from homology"/>
<dbReference type="SMART" id="SM00986">
    <property type="entry name" value="UDG"/>
    <property type="match status" value="1"/>
</dbReference>
<dbReference type="InterPro" id="IPR005273">
    <property type="entry name" value="Ura-DNA_glyco_family4"/>
</dbReference>
<dbReference type="InterPro" id="IPR036895">
    <property type="entry name" value="Uracil-DNA_glycosylase-like_sf"/>
</dbReference>
<evidence type="ECO:0000256" key="4">
    <source>
        <dbReference type="ARBA" id="ARBA00019403"/>
    </source>
</evidence>
<dbReference type="EMBL" id="DVJQ01000053">
    <property type="protein sequence ID" value="HIS74657.1"/>
    <property type="molecule type" value="Genomic_DNA"/>
</dbReference>
<dbReference type="InterPro" id="IPR005122">
    <property type="entry name" value="Uracil-DNA_glycosylase-like"/>
</dbReference>
<evidence type="ECO:0000256" key="3">
    <source>
        <dbReference type="ARBA" id="ARBA00012030"/>
    </source>
</evidence>
<sequence length="194" mass="21839">MSFENLKDIEKEVQQCKSCPLYISRNNVVFSDGSNKAKIMLIGEAPGADEDKQGKPFVGRAGKLLNEFLKLAGINRNEDLYIANTIKCRPPENRKPAKEEKAACERFLQAQINTVKPKIIVLCGATAMESFLDKKLKISKVRGEFFENIKGYEGIKFIPILHPSYLLRQHSTETGSPRDLTLKDLIKIKKTALI</sequence>
<dbReference type="NCBIfam" id="TIGR00758">
    <property type="entry name" value="UDG_fam4"/>
    <property type="match status" value="1"/>
</dbReference>
<keyword evidence="11" id="KW-0234">DNA repair</keyword>
<reference evidence="13" key="1">
    <citation type="submission" date="2020-10" db="EMBL/GenBank/DDBJ databases">
        <authorList>
            <person name="Gilroy R."/>
        </authorList>
    </citation>
    <scope>NUCLEOTIDE SEQUENCE</scope>
    <source>
        <strain evidence="13">CHK152-2871</strain>
    </source>
</reference>
<dbReference type="GO" id="GO:0006281">
    <property type="term" value="P:DNA repair"/>
    <property type="evidence" value="ECO:0007669"/>
    <property type="project" value="UniProtKB-KW"/>
</dbReference>
<keyword evidence="7" id="KW-0227">DNA damage</keyword>
<evidence type="ECO:0000256" key="1">
    <source>
        <dbReference type="ARBA" id="ARBA00001400"/>
    </source>
</evidence>
<gene>
    <name evidence="13" type="ORF">IAA86_06525</name>
</gene>
<evidence type="ECO:0000256" key="2">
    <source>
        <dbReference type="ARBA" id="ARBA00006521"/>
    </source>
</evidence>
<keyword evidence="8" id="KW-0378">Hydrolase</keyword>
<comment type="similarity">
    <text evidence="2">Belongs to the uracil-DNA glycosylase (UDG) superfamily. Type 4 (UDGa) family.</text>
</comment>
<evidence type="ECO:0000313" key="13">
    <source>
        <dbReference type="EMBL" id="HIS74657.1"/>
    </source>
</evidence>
<dbReference type="PANTHER" id="PTHR33693:SF1">
    <property type="entry name" value="TYPE-4 URACIL-DNA GLYCOSYLASE"/>
    <property type="match status" value="1"/>
</dbReference>
<dbReference type="GO" id="GO:0046872">
    <property type="term" value="F:metal ion binding"/>
    <property type="evidence" value="ECO:0007669"/>
    <property type="project" value="UniProtKB-KW"/>
</dbReference>
<protein>
    <recommendedName>
        <fullName evidence="4">Type-4 uracil-DNA glycosylase</fullName>
        <ecNumber evidence="3">3.2.2.27</ecNumber>
    </recommendedName>
</protein>
<name>A0A9D1FJ49_9BACT</name>
<dbReference type="Gene3D" id="3.40.470.10">
    <property type="entry name" value="Uracil-DNA glycosylase-like domain"/>
    <property type="match status" value="1"/>
</dbReference>
<dbReference type="SMART" id="SM00987">
    <property type="entry name" value="UreE_C"/>
    <property type="match status" value="1"/>
</dbReference>
<dbReference type="Pfam" id="PF03167">
    <property type="entry name" value="UDG"/>
    <property type="match status" value="1"/>
</dbReference>